<accession>A0A660KVA9</accession>
<dbReference type="GO" id="GO:0003677">
    <property type="term" value="F:DNA binding"/>
    <property type="evidence" value="ECO:0007669"/>
    <property type="project" value="InterPro"/>
</dbReference>
<dbReference type="Pfam" id="PF08281">
    <property type="entry name" value="Sigma70_r4_2"/>
    <property type="match status" value="1"/>
</dbReference>
<dbReference type="RefSeq" id="WP_121258454.1">
    <property type="nucleotide sequence ID" value="NZ_RBIL01000003.1"/>
</dbReference>
<reference evidence="7 8" key="1">
    <citation type="submission" date="2018-10" db="EMBL/GenBank/DDBJ databases">
        <title>Genomic Encyclopedia of Archaeal and Bacterial Type Strains, Phase II (KMG-II): from individual species to whole genera.</title>
        <authorList>
            <person name="Goeker M."/>
        </authorList>
    </citation>
    <scope>NUCLEOTIDE SEQUENCE [LARGE SCALE GENOMIC DNA]</scope>
    <source>
        <strain evidence="7 8">DSM 14954</strain>
    </source>
</reference>
<evidence type="ECO:0000256" key="2">
    <source>
        <dbReference type="ARBA" id="ARBA00023015"/>
    </source>
</evidence>
<evidence type="ECO:0000256" key="3">
    <source>
        <dbReference type="ARBA" id="ARBA00023082"/>
    </source>
</evidence>
<gene>
    <name evidence="7" type="ORF">C8N24_6564</name>
</gene>
<organism evidence="7 8">
    <name type="scientific">Solirubrobacter pauli</name>
    <dbReference type="NCBI Taxonomy" id="166793"/>
    <lineage>
        <taxon>Bacteria</taxon>
        <taxon>Bacillati</taxon>
        <taxon>Actinomycetota</taxon>
        <taxon>Thermoleophilia</taxon>
        <taxon>Solirubrobacterales</taxon>
        <taxon>Solirubrobacteraceae</taxon>
        <taxon>Solirubrobacter</taxon>
    </lineage>
</organism>
<dbReference type="CDD" id="cd06171">
    <property type="entry name" value="Sigma70_r4"/>
    <property type="match status" value="1"/>
</dbReference>
<dbReference type="Gene3D" id="1.10.1740.10">
    <property type="match status" value="1"/>
</dbReference>
<dbReference type="EMBL" id="RBIL01000003">
    <property type="protein sequence ID" value="RKQ84933.1"/>
    <property type="molecule type" value="Genomic_DNA"/>
</dbReference>
<dbReference type="GO" id="GO:0006352">
    <property type="term" value="P:DNA-templated transcription initiation"/>
    <property type="evidence" value="ECO:0007669"/>
    <property type="project" value="InterPro"/>
</dbReference>
<keyword evidence="2" id="KW-0805">Transcription regulation</keyword>
<comment type="caution">
    <text evidence="7">The sequence shown here is derived from an EMBL/GenBank/DDBJ whole genome shotgun (WGS) entry which is preliminary data.</text>
</comment>
<dbReference type="NCBIfam" id="TIGR02937">
    <property type="entry name" value="sigma70-ECF"/>
    <property type="match status" value="1"/>
</dbReference>
<dbReference type="OrthoDB" id="9803470at2"/>
<evidence type="ECO:0000259" key="6">
    <source>
        <dbReference type="Pfam" id="PF08281"/>
    </source>
</evidence>
<evidence type="ECO:0000256" key="1">
    <source>
        <dbReference type="ARBA" id="ARBA00010641"/>
    </source>
</evidence>
<dbReference type="PANTHER" id="PTHR43133">
    <property type="entry name" value="RNA POLYMERASE ECF-TYPE SIGMA FACTO"/>
    <property type="match status" value="1"/>
</dbReference>
<dbReference type="SUPFAM" id="SSF88659">
    <property type="entry name" value="Sigma3 and sigma4 domains of RNA polymerase sigma factors"/>
    <property type="match status" value="1"/>
</dbReference>
<proteinExistence type="inferred from homology"/>
<dbReference type="InterPro" id="IPR039425">
    <property type="entry name" value="RNA_pol_sigma-70-like"/>
</dbReference>
<feature type="domain" description="RNA polymerase sigma-70 region 2" evidence="5">
    <location>
        <begin position="15"/>
        <end position="77"/>
    </location>
</feature>
<evidence type="ECO:0000313" key="8">
    <source>
        <dbReference type="Proteomes" id="UP000278962"/>
    </source>
</evidence>
<dbReference type="InterPro" id="IPR036388">
    <property type="entry name" value="WH-like_DNA-bd_sf"/>
</dbReference>
<dbReference type="SUPFAM" id="SSF88946">
    <property type="entry name" value="Sigma2 domain of RNA polymerase sigma factors"/>
    <property type="match status" value="1"/>
</dbReference>
<evidence type="ECO:0000259" key="5">
    <source>
        <dbReference type="Pfam" id="PF04542"/>
    </source>
</evidence>
<dbReference type="Proteomes" id="UP000278962">
    <property type="component" value="Unassembled WGS sequence"/>
</dbReference>
<name>A0A660KVA9_9ACTN</name>
<sequence>MPTESLNPETLPVHIDSLRRAARAMTRSHHDAEDLVQDTLLKVLARPRTVGPAGAGPYLHQALRNTHISALRTRGRRPVLAPLEDEDTRLVAPRHGEPVEVIHTREVLAKIHALPTAQREVIAAVDVAGLAYTEAAEVLQIPVGTVMSRLHRGRARLVSDYAAAA</sequence>
<dbReference type="InterPro" id="IPR013249">
    <property type="entry name" value="RNA_pol_sigma70_r4_t2"/>
</dbReference>
<evidence type="ECO:0000256" key="4">
    <source>
        <dbReference type="ARBA" id="ARBA00023163"/>
    </source>
</evidence>
<evidence type="ECO:0000313" key="7">
    <source>
        <dbReference type="EMBL" id="RKQ84933.1"/>
    </source>
</evidence>
<dbReference type="AlphaFoldDB" id="A0A660KVA9"/>
<dbReference type="Gene3D" id="1.10.10.10">
    <property type="entry name" value="Winged helix-like DNA-binding domain superfamily/Winged helix DNA-binding domain"/>
    <property type="match status" value="1"/>
</dbReference>
<comment type="similarity">
    <text evidence="1">Belongs to the sigma-70 factor family. ECF subfamily.</text>
</comment>
<keyword evidence="8" id="KW-1185">Reference proteome</keyword>
<protein>
    <submittedName>
        <fullName evidence="7">RNA polymerase sigma-70 factor (ECF subfamily)</fullName>
    </submittedName>
</protein>
<dbReference type="InterPro" id="IPR007627">
    <property type="entry name" value="RNA_pol_sigma70_r2"/>
</dbReference>
<dbReference type="PANTHER" id="PTHR43133:SF25">
    <property type="entry name" value="RNA POLYMERASE SIGMA FACTOR RFAY-RELATED"/>
    <property type="match status" value="1"/>
</dbReference>
<feature type="domain" description="RNA polymerase sigma factor 70 region 4 type 2" evidence="6">
    <location>
        <begin position="105"/>
        <end position="157"/>
    </location>
</feature>
<dbReference type="InterPro" id="IPR014284">
    <property type="entry name" value="RNA_pol_sigma-70_dom"/>
</dbReference>
<dbReference type="InterPro" id="IPR013325">
    <property type="entry name" value="RNA_pol_sigma_r2"/>
</dbReference>
<keyword evidence="3" id="KW-0731">Sigma factor</keyword>
<keyword evidence="4" id="KW-0804">Transcription</keyword>
<dbReference type="Pfam" id="PF04542">
    <property type="entry name" value="Sigma70_r2"/>
    <property type="match status" value="1"/>
</dbReference>
<dbReference type="GO" id="GO:0016987">
    <property type="term" value="F:sigma factor activity"/>
    <property type="evidence" value="ECO:0007669"/>
    <property type="project" value="UniProtKB-KW"/>
</dbReference>
<dbReference type="InterPro" id="IPR013324">
    <property type="entry name" value="RNA_pol_sigma_r3/r4-like"/>
</dbReference>